<organism evidence="4 5">
    <name type="scientific">Aphanomyces stellatus</name>
    <dbReference type="NCBI Taxonomy" id="120398"/>
    <lineage>
        <taxon>Eukaryota</taxon>
        <taxon>Sar</taxon>
        <taxon>Stramenopiles</taxon>
        <taxon>Oomycota</taxon>
        <taxon>Saprolegniomycetes</taxon>
        <taxon>Saprolegniales</taxon>
        <taxon>Verrucalvaceae</taxon>
        <taxon>Aphanomyces</taxon>
    </lineage>
</organism>
<dbReference type="PANTHER" id="PTHR12461">
    <property type="entry name" value="HYPOXIA-INDUCIBLE FACTOR 1 ALPHA INHIBITOR-RELATED"/>
    <property type="match status" value="1"/>
</dbReference>
<accession>A0A485LSN1</accession>
<feature type="region of interest" description="Disordered" evidence="1">
    <location>
        <begin position="514"/>
        <end position="545"/>
    </location>
</feature>
<sequence length="679" mass="75615">MAEHEHFDETAGERGDDAVLMGKSDFKFTVGDASFSSSKKALSGKKFDDVDDYAGFVEETFPSQDSLRGRSQTKRQSFVWKYFHKLDVPQVNKRKICEYVCTACIENGEEWTECLFAMFGDRPSNGATHLQSRHKHLFPQKASDAHSSLDASPVANDESTKRKASPAMEVTKKAKKAVKGERVKHAHASETLTAHASTKCPPLDETDLLTTLVFPLAPQEFMATHYQKKALAVHAPVARFEQLIHSGMEDLDLEQLLTVTSSDELQAWVRTRDEGKIESVRVESVKEAAILHAAGHSLYFRSSPELSSTLIPALAKDLGMGFTATSIHGEDQGEIEIFCAKSGHVTDWHFDFMENFTVQLAGSKTWKLKPSTIAYPVRGCTPHYKTQEVVEQQLKVHRLTDPAFAYGPPEPDVFDEVTLTAGSVLYFPAGMWHRVECTEDSISMNLSMFPTPHADVVVDALRHMLLKSDQWRRGVCYHSPDQAREHMAVLLADLKDQVAQLDAADVLPERLLVHGRSATNDDEDDDGEDDDEDDDEDDKEDGGKKVLQLDDPTLLSDSSIAVRADTVMRRNPLASLMHHGDIPAIHQDTGFDPDDAVYILNVGFGHASYTSAMRLEFKCSPVQAAVIDAILKDEAKLYSLETLVENQPKKAKQKKHDQREIQVLVHFLCHAGFLTIVKG</sequence>
<reference evidence="4 5" key="1">
    <citation type="submission" date="2019-03" db="EMBL/GenBank/DDBJ databases">
        <authorList>
            <person name="Gaulin E."/>
            <person name="Dumas B."/>
        </authorList>
    </citation>
    <scope>NUCLEOTIDE SEQUENCE [LARGE SCALE GENOMIC DNA]</scope>
    <source>
        <strain evidence="4">CBS 568.67</strain>
    </source>
</reference>
<proteinExistence type="predicted"/>
<reference evidence="3" key="2">
    <citation type="submission" date="2019-06" db="EMBL/GenBank/DDBJ databases">
        <title>Genomics analysis of Aphanomyces spp. identifies a new class of oomycete effector associated with host adaptation.</title>
        <authorList>
            <person name="Gaulin E."/>
        </authorList>
    </citation>
    <scope>NUCLEOTIDE SEQUENCE</scope>
    <source>
        <strain evidence="3">CBS 578.67</strain>
    </source>
</reference>
<dbReference type="EMBL" id="CAADRA010007537">
    <property type="protein sequence ID" value="VFU01899.1"/>
    <property type="molecule type" value="Genomic_DNA"/>
</dbReference>
<dbReference type="Pfam" id="PF13621">
    <property type="entry name" value="Cupin_8"/>
    <property type="match status" value="1"/>
</dbReference>
<evidence type="ECO:0000259" key="2">
    <source>
        <dbReference type="PROSITE" id="PS51184"/>
    </source>
</evidence>
<dbReference type="InterPro" id="IPR041667">
    <property type="entry name" value="Cupin_8"/>
</dbReference>
<dbReference type="Gene3D" id="2.60.120.650">
    <property type="entry name" value="Cupin"/>
    <property type="match status" value="1"/>
</dbReference>
<dbReference type="InterPro" id="IPR003347">
    <property type="entry name" value="JmjC_dom"/>
</dbReference>
<dbReference type="PROSITE" id="PS51184">
    <property type="entry name" value="JMJC"/>
    <property type="match status" value="1"/>
</dbReference>
<evidence type="ECO:0000256" key="1">
    <source>
        <dbReference type="SAM" id="MobiDB-lite"/>
    </source>
</evidence>
<dbReference type="AlphaFoldDB" id="A0A485LSN1"/>
<dbReference type="OrthoDB" id="47172at2759"/>
<gene>
    <name evidence="4" type="primary">Aste57867_25273</name>
    <name evidence="3" type="ORF">As57867_025195</name>
    <name evidence="4" type="ORF">ASTE57867_25273</name>
</gene>
<dbReference type="Proteomes" id="UP000332933">
    <property type="component" value="Unassembled WGS sequence"/>
</dbReference>
<evidence type="ECO:0000313" key="4">
    <source>
        <dbReference type="EMBL" id="VFU01899.1"/>
    </source>
</evidence>
<dbReference type="SUPFAM" id="SSF51197">
    <property type="entry name" value="Clavaminate synthase-like"/>
    <property type="match status" value="1"/>
</dbReference>
<feature type="compositionally biased region" description="Acidic residues" evidence="1">
    <location>
        <begin position="520"/>
        <end position="540"/>
    </location>
</feature>
<evidence type="ECO:0000313" key="5">
    <source>
        <dbReference type="Proteomes" id="UP000332933"/>
    </source>
</evidence>
<dbReference type="PANTHER" id="PTHR12461:SF105">
    <property type="entry name" value="HYPOXIA-INDUCIBLE FACTOR 1-ALPHA INHIBITOR"/>
    <property type="match status" value="1"/>
</dbReference>
<name>A0A485LSN1_9STRA</name>
<protein>
    <submittedName>
        <fullName evidence="4">Aste57867_25273 protein</fullName>
    </submittedName>
</protein>
<evidence type="ECO:0000313" key="3">
    <source>
        <dbReference type="EMBL" id="KAF0682636.1"/>
    </source>
</evidence>
<keyword evidence="5" id="KW-1185">Reference proteome</keyword>
<dbReference type="SMART" id="SM00558">
    <property type="entry name" value="JmjC"/>
    <property type="match status" value="1"/>
</dbReference>
<feature type="region of interest" description="Disordered" evidence="1">
    <location>
        <begin position="139"/>
        <end position="197"/>
    </location>
</feature>
<feature type="domain" description="JmjC" evidence="2">
    <location>
        <begin position="300"/>
        <end position="465"/>
    </location>
</feature>
<dbReference type="EMBL" id="VJMH01007511">
    <property type="protein sequence ID" value="KAF0682636.1"/>
    <property type="molecule type" value="Genomic_DNA"/>
</dbReference>